<proteinExistence type="predicted"/>
<dbReference type="AlphaFoldDB" id="A0A317VLE1"/>
<dbReference type="EMBL" id="MSFK01000031">
    <property type="protein sequence ID" value="PWY73758.1"/>
    <property type="molecule type" value="Genomic_DNA"/>
</dbReference>
<name>A0A317VLE1_9EURO</name>
<dbReference type="GeneID" id="37115603"/>
<dbReference type="Proteomes" id="UP000246702">
    <property type="component" value="Unassembled WGS sequence"/>
</dbReference>
<comment type="caution">
    <text evidence="1">The sequence shown here is derived from an EMBL/GenBank/DDBJ whole genome shotgun (WGS) entry which is preliminary data.</text>
</comment>
<dbReference type="OrthoDB" id="4526849at2759"/>
<gene>
    <name evidence="1" type="ORF">BO94DRAFT_549748</name>
</gene>
<organism evidence="1 2">
    <name type="scientific">Aspergillus sclerotioniger CBS 115572</name>
    <dbReference type="NCBI Taxonomy" id="1450535"/>
    <lineage>
        <taxon>Eukaryota</taxon>
        <taxon>Fungi</taxon>
        <taxon>Dikarya</taxon>
        <taxon>Ascomycota</taxon>
        <taxon>Pezizomycotina</taxon>
        <taxon>Eurotiomycetes</taxon>
        <taxon>Eurotiomycetidae</taxon>
        <taxon>Eurotiales</taxon>
        <taxon>Aspergillaceae</taxon>
        <taxon>Aspergillus</taxon>
        <taxon>Aspergillus subgen. Circumdati</taxon>
    </lineage>
</organism>
<reference evidence="1 2" key="1">
    <citation type="submission" date="2016-12" db="EMBL/GenBank/DDBJ databases">
        <title>The genomes of Aspergillus section Nigri reveals drivers in fungal speciation.</title>
        <authorList>
            <consortium name="DOE Joint Genome Institute"/>
            <person name="Vesth T.C."/>
            <person name="Nybo J."/>
            <person name="Theobald S."/>
            <person name="Brandl J."/>
            <person name="Frisvad J.C."/>
            <person name="Nielsen K.F."/>
            <person name="Lyhne E.K."/>
            <person name="Kogle M.E."/>
            <person name="Kuo A."/>
            <person name="Riley R."/>
            <person name="Clum A."/>
            <person name="Nolan M."/>
            <person name="Lipzen A."/>
            <person name="Salamov A."/>
            <person name="Henrissat B."/>
            <person name="Wiebenga A."/>
            <person name="De Vries R.P."/>
            <person name="Grigoriev I.V."/>
            <person name="Mortensen U.H."/>
            <person name="Andersen M.R."/>
            <person name="Baker S.E."/>
        </authorList>
    </citation>
    <scope>NUCLEOTIDE SEQUENCE [LARGE SCALE GENOMIC DNA]</scope>
    <source>
        <strain evidence="1 2">CBS 115572</strain>
    </source>
</reference>
<accession>A0A317VLE1</accession>
<evidence type="ECO:0000313" key="1">
    <source>
        <dbReference type="EMBL" id="PWY73758.1"/>
    </source>
</evidence>
<sequence length="295" mass="32983">MTFPSRVFHSRGTSLETAMQAWFEQSPDASARLPRKTARKPTLPDPIRQFFISLHGASKKHDPDADSDYEYESANMSKALAVAFLRAIILNMRCSLEDGWLFVLTNKYLGTTLEIGPTRSPATDSRGLSNGGIVVQDRDGHLQDVPIVSLVAKRRDLGVGVRHPANGPEPHRKDIVAQEFALLYGQACACSTSSSDEVVNGHDGWLVSIHGTRLRLSYAEFTKEYLEAVRGELLPADLHVKVLRTREYHLKHTADLIQALKAVMGLLKFMQDGDYKNEYLEWLGALCNDSWTREC</sequence>
<protein>
    <submittedName>
        <fullName evidence="1">Uncharacterized protein</fullName>
    </submittedName>
</protein>
<keyword evidence="2" id="KW-1185">Reference proteome</keyword>
<evidence type="ECO:0000313" key="2">
    <source>
        <dbReference type="Proteomes" id="UP000246702"/>
    </source>
</evidence>
<dbReference type="RefSeq" id="XP_025463510.1">
    <property type="nucleotide sequence ID" value="XM_025613460.1"/>
</dbReference>